<dbReference type="EMBL" id="FWWU01000006">
    <property type="protein sequence ID" value="SMB83411.1"/>
    <property type="molecule type" value="Genomic_DNA"/>
</dbReference>
<reference evidence="2 3" key="1">
    <citation type="submission" date="2017-04" db="EMBL/GenBank/DDBJ databases">
        <authorList>
            <person name="Afonso C.L."/>
            <person name="Miller P.J."/>
            <person name="Scott M.A."/>
            <person name="Spackman E."/>
            <person name="Goraichik I."/>
            <person name="Dimitrov K.M."/>
            <person name="Suarez D.L."/>
            <person name="Swayne D.E."/>
        </authorList>
    </citation>
    <scope>NUCLEOTIDE SEQUENCE [LARGE SCALE GENOMIC DNA]</scope>
    <source>
        <strain evidence="2 3">KR-140</strain>
    </source>
</reference>
<feature type="chain" id="PRO_5013048724" evidence="1">
    <location>
        <begin position="21"/>
        <end position="186"/>
    </location>
</feature>
<evidence type="ECO:0000313" key="3">
    <source>
        <dbReference type="Proteomes" id="UP000192582"/>
    </source>
</evidence>
<organism evidence="2 3">
    <name type="scientific">Deinococcus hopiensis KR-140</name>
    <dbReference type="NCBI Taxonomy" id="695939"/>
    <lineage>
        <taxon>Bacteria</taxon>
        <taxon>Thermotogati</taxon>
        <taxon>Deinococcota</taxon>
        <taxon>Deinococci</taxon>
        <taxon>Deinococcales</taxon>
        <taxon>Deinococcaceae</taxon>
        <taxon>Deinococcus</taxon>
    </lineage>
</organism>
<dbReference type="RefSeq" id="WP_084046511.1">
    <property type="nucleotide sequence ID" value="NZ_FWWU01000006.1"/>
</dbReference>
<proteinExistence type="predicted"/>
<name>A0A1W1URH3_9DEIO</name>
<accession>A0A1W1URH3</accession>
<protein>
    <submittedName>
        <fullName evidence="2">Uncharacterized protein</fullName>
    </submittedName>
</protein>
<keyword evidence="1" id="KW-0732">Signal</keyword>
<dbReference type="Proteomes" id="UP000192582">
    <property type="component" value="Unassembled WGS sequence"/>
</dbReference>
<sequence length="186" mass="19677">MLRLISACVIATLALGAALAQPGSSRISGTGTSYWVNRDPHTGQNQSALMLRSDGGASTLVMKCLPDGEMMMYVTTPVPALPQENAFTLRKRIGALYRAEVQVGSAVLRSAVQPIGYDPVQTGALRLDDAVAAKMYSALYGGTRVAVRLIAVSKAALNAQTVAGTYDFAPQGFQEALEEIDYCDMG</sequence>
<feature type="signal peptide" evidence="1">
    <location>
        <begin position="1"/>
        <end position="20"/>
    </location>
</feature>
<evidence type="ECO:0000313" key="2">
    <source>
        <dbReference type="EMBL" id="SMB83411.1"/>
    </source>
</evidence>
<evidence type="ECO:0000256" key="1">
    <source>
        <dbReference type="SAM" id="SignalP"/>
    </source>
</evidence>
<gene>
    <name evidence="2" type="ORF">SAMN00790413_04427</name>
</gene>
<dbReference type="AlphaFoldDB" id="A0A1W1URH3"/>
<keyword evidence="3" id="KW-1185">Reference proteome</keyword>